<name>A0A6J5MBX2_9CAUD</name>
<dbReference type="EMBL" id="LR796737">
    <property type="protein sequence ID" value="CAB4162969.1"/>
    <property type="molecule type" value="Genomic_DNA"/>
</dbReference>
<accession>A0A6J5MBX2</accession>
<evidence type="ECO:0000313" key="2">
    <source>
        <dbReference type="EMBL" id="CAB4162969.1"/>
    </source>
</evidence>
<reference evidence="1" key="1">
    <citation type="submission" date="2020-04" db="EMBL/GenBank/DDBJ databases">
        <authorList>
            <person name="Chiriac C."/>
            <person name="Salcher M."/>
            <person name="Ghai R."/>
            <person name="Kavagutti S V."/>
        </authorList>
    </citation>
    <scope>NUCLEOTIDE SEQUENCE</scope>
</reference>
<proteinExistence type="predicted"/>
<protein>
    <submittedName>
        <fullName evidence="1">Uncharacterized protein</fullName>
    </submittedName>
</protein>
<organism evidence="1">
    <name type="scientific">uncultured Caudovirales phage</name>
    <dbReference type="NCBI Taxonomy" id="2100421"/>
    <lineage>
        <taxon>Viruses</taxon>
        <taxon>Duplodnaviria</taxon>
        <taxon>Heunggongvirae</taxon>
        <taxon>Uroviricota</taxon>
        <taxon>Caudoviricetes</taxon>
        <taxon>Peduoviridae</taxon>
        <taxon>Maltschvirus</taxon>
        <taxon>Maltschvirus maltsch</taxon>
    </lineage>
</organism>
<gene>
    <name evidence="1" type="ORF">UFOVP436_207</name>
    <name evidence="2" type="ORF">UFOVP784_207</name>
</gene>
<dbReference type="EMBL" id="LR796418">
    <property type="protein sequence ID" value="CAB4143681.1"/>
    <property type="molecule type" value="Genomic_DNA"/>
</dbReference>
<evidence type="ECO:0000313" key="1">
    <source>
        <dbReference type="EMBL" id="CAB4143681.1"/>
    </source>
</evidence>
<sequence length="75" mass="8707">MGYTDIYKQIYQSLKADSTPQEQLNVFARKVTDAIWDIKLSIDYGSRFQNTLETVKEIINNRFQPGNQNKQVPPV</sequence>